<dbReference type="RefSeq" id="WP_263247702.1">
    <property type="nucleotide sequence ID" value="NZ_BAABLT010000017.1"/>
</dbReference>
<keyword evidence="7" id="KW-1185">Reference proteome</keyword>
<name>A0ABW3FT27_9PSEU</name>
<dbReference type="PANTHER" id="PTHR34294:SF1">
    <property type="entry name" value="TRANSCRIPTIONAL REGULATOR LSRR"/>
    <property type="match status" value="1"/>
</dbReference>
<dbReference type="Gene3D" id="1.10.10.10">
    <property type="entry name" value="Winged helix-like DNA-binding domain superfamily/Winged helix DNA-binding domain"/>
    <property type="match status" value="1"/>
</dbReference>
<evidence type="ECO:0000256" key="4">
    <source>
        <dbReference type="ARBA" id="ARBA00023163"/>
    </source>
</evidence>
<feature type="domain" description="Sugar-binding" evidence="5">
    <location>
        <begin position="65"/>
        <end position="313"/>
    </location>
</feature>
<evidence type="ECO:0000256" key="1">
    <source>
        <dbReference type="ARBA" id="ARBA00010466"/>
    </source>
</evidence>
<reference evidence="7" key="1">
    <citation type="journal article" date="2019" name="Int. J. Syst. Evol. Microbiol.">
        <title>The Global Catalogue of Microorganisms (GCM) 10K type strain sequencing project: providing services to taxonomists for standard genome sequencing and annotation.</title>
        <authorList>
            <consortium name="The Broad Institute Genomics Platform"/>
            <consortium name="The Broad Institute Genome Sequencing Center for Infectious Disease"/>
            <person name="Wu L."/>
            <person name="Ma J."/>
        </authorList>
    </citation>
    <scope>NUCLEOTIDE SEQUENCE [LARGE SCALE GENOMIC DNA]</scope>
    <source>
        <strain evidence="7">CCUG 56401</strain>
    </source>
</reference>
<comment type="similarity">
    <text evidence="1">Belongs to the SorC transcriptional regulatory family.</text>
</comment>
<evidence type="ECO:0000256" key="2">
    <source>
        <dbReference type="ARBA" id="ARBA00023015"/>
    </source>
</evidence>
<evidence type="ECO:0000313" key="7">
    <source>
        <dbReference type="Proteomes" id="UP001597018"/>
    </source>
</evidence>
<dbReference type="InterPro" id="IPR037171">
    <property type="entry name" value="NagB/RpiA_transferase-like"/>
</dbReference>
<dbReference type="SUPFAM" id="SSF100950">
    <property type="entry name" value="NagB/RpiA/CoA transferase-like"/>
    <property type="match status" value="1"/>
</dbReference>
<gene>
    <name evidence="6" type="ORF">ACFQ16_11595</name>
</gene>
<dbReference type="InterPro" id="IPR051054">
    <property type="entry name" value="SorC_transcr_regulators"/>
</dbReference>
<keyword evidence="4" id="KW-0804">Transcription</keyword>
<dbReference type="EMBL" id="JBHTIW010000006">
    <property type="protein sequence ID" value="MFD0920385.1"/>
    <property type="molecule type" value="Genomic_DNA"/>
</dbReference>
<sequence>MSRPGPAETITAASIARRFYLQGRSKLEIAAEFGISRFKVARILTAALRDGLVRIEFDLPLPLDAALSDELRAAYGLRRALVLDGAAMHAERPRRRHQIGALAAELLTEIVTADDVLGLAWARSVNAMAEAVRSLPPCPLVQLCGVHAGVDMRDRSVETVRRVAAVSGSDAFPIYGPLVVPDRRTAEALRRQPGIAETFERFGSLTKAVVSIGAWRTGESTVHDALGPGEQASLGRRGVVAEIAGRLFDADGNALTTGLVQRVLAIPAEQLRKVPEVVALGYAGPKAEAIDAVLRAGIVTTLVTDAEAAPLLLELAERRPPTDH</sequence>
<keyword evidence="2" id="KW-0805">Transcription regulation</keyword>
<dbReference type="Gene3D" id="3.40.50.1360">
    <property type="match status" value="1"/>
</dbReference>
<evidence type="ECO:0000256" key="3">
    <source>
        <dbReference type="ARBA" id="ARBA00023125"/>
    </source>
</evidence>
<evidence type="ECO:0000313" key="6">
    <source>
        <dbReference type="EMBL" id="MFD0920385.1"/>
    </source>
</evidence>
<protein>
    <submittedName>
        <fullName evidence="6">Sugar-binding transcriptional regulator</fullName>
    </submittedName>
</protein>
<dbReference type="InterPro" id="IPR007324">
    <property type="entry name" value="Sugar-bd_dom_put"/>
</dbReference>
<accession>A0ABW3FT27</accession>
<dbReference type="PANTHER" id="PTHR34294">
    <property type="entry name" value="TRANSCRIPTIONAL REGULATOR-RELATED"/>
    <property type="match status" value="1"/>
</dbReference>
<organism evidence="6 7">
    <name type="scientific">Saccharopolyspora rosea</name>
    <dbReference type="NCBI Taxonomy" id="524884"/>
    <lineage>
        <taxon>Bacteria</taxon>
        <taxon>Bacillati</taxon>
        <taxon>Actinomycetota</taxon>
        <taxon>Actinomycetes</taxon>
        <taxon>Pseudonocardiales</taxon>
        <taxon>Pseudonocardiaceae</taxon>
        <taxon>Saccharopolyspora</taxon>
    </lineage>
</organism>
<dbReference type="Pfam" id="PF04198">
    <property type="entry name" value="Sugar-bind"/>
    <property type="match status" value="1"/>
</dbReference>
<proteinExistence type="inferred from homology"/>
<evidence type="ECO:0000259" key="5">
    <source>
        <dbReference type="Pfam" id="PF04198"/>
    </source>
</evidence>
<keyword evidence="3" id="KW-0238">DNA-binding</keyword>
<comment type="caution">
    <text evidence="6">The sequence shown here is derived from an EMBL/GenBank/DDBJ whole genome shotgun (WGS) entry which is preliminary data.</text>
</comment>
<dbReference type="Proteomes" id="UP001597018">
    <property type="component" value="Unassembled WGS sequence"/>
</dbReference>
<dbReference type="InterPro" id="IPR036388">
    <property type="entry name" value="WH-like_DNA-bd_sf"/>
</dbReference>